<feature type="region of interest" description="Disordered" evidence="2">
    <location>
        <begin position="121"/>
        <end position="170"/>
    </location>
</feature>
<feature type="compositionally biased region" description="Basic and acidic residues" evidence="2">
    <location>
        <begin position="133"/>
        <end position="149"/>
    </location>
</feature>
<keyword evidence="1" id="KW-0175">Coiled coil</keyword>
<name>G0M6J5_CAEBE</name>
<keyword evidence="4" id="KW-1185">Reference proteome</keyword>
<dbReference type="OrthoDB" id="5832300at2759"/>
<feature type="region of interest" description="Disordered" evidence="2">
    <location>
        <begin position="27"/>
        <end position="49"/>
    </location>
</feature>
<feature type="coiled-coil region" evidence="1">
    <location>
        <begin position="89"/>
        <end position="116"/>
    </location>
</feature>
<evidence type="ECO:0000256" key="1">
    <source>
        <dbReference type="SAM" id="Coils"/>
    </source>
</evidence>
<sequence length="334" mass="37864">MELPGFTGYIPGAKWQVGSRYVAGSRENSGFSNRNTSVPEGAQLQTPNTLNQHFSGENVRIEKSRMNPHVKIEQRSMAMGGGGGDEQMKNFTEMTNEELRERLMKMQMDMQNLQMAMGANGDGSMRNSANYATREEPTGRMDRRTEYETGQRGQQEQLKQRSKSMPRKIESNPFDGIESGWWSKGEVKRNQVGFLEQMRFFLSFFLFFSLSGKLKLIYFKERREIANGGQMVSGGNWNQRPPSRQRVSRRIGALEKDETEDIPAAGYSGHIQGLRQLGVGKPFNVAAKQAKKEYIERRRTYSGSRDALNGRGRGTQFSEEVLSANAVKLPDNRF</sequence>
<dbReference type="Proteomes" id="UP000008068">
    <property type="component" value="Unassembled WGS sequence"/>
</dbReference>
<dbReference type="HOGENOM" id="CLU_071905_0_0_1"/>
<evidence type="ECO:0000256" key="2">
    <source>
        <dbReference type="SAM" id="MobiDB-lite"/>
    </source>
</evidence>
<evidence type="ECO:0000313" key="4">
    <source>
        <dbReference type="Proteomes" id="UP000008068"/>
    </source>
</evidence>
<accession>G0M6J5</accession>
<reference evidence="4" key="1">
    <citation type="submission" date="2011-07" db="EMBL/GenBank/DDBJ databases">
        <authorList>
            <consortium name="Caenorhabditis brenneri Sequencing and Analysis Consortium"/>
            <person name="Wilson R.K."/>
        </authorList>
    </citation>
    <scope>NUCLEOTIDE SEQUENCE [LARGE SCALE GENOMIC DNA]</scope>
    <source>
        <strain evidence="4">PB2801</strain>
    </source>
</reference>
<organism evidence="4">
    <name type="scientific">Caenorhabditis brenneri</name>
    <name type="common">Nematode worm</name>
    <dbReference type="NCBI Taxonomy" id="135651"/>
    <lineage>
        <taxon>Eukaryota</taxon>
        <taxon>Metazoa</taxon>
        <taxon>Ecdysozoa</taxon>
        <taxon>Nematoda</taxon>
        <taxon>Chromadorea</taxon>
        <taxon>Rhabditida</taxon>
        <taxon>Rhabditina</taxon>
        <taxon>Rhabditomorpha</taxon>
        <taxon>Rhabditoidea</taxon>
        <taxon>Rhabditidae</taxon>
        <taxon>Peloderinae</taxon>
        <taxon>Caenorhabditis</taxon>
    </lineage>
</organism>
<dbReference type="AlphaFoldDB" id="G0M6J5"/>
<dbReference type="EMBL" id="GL379786">
    <property type="protein sequence ID" value="EGT29999.1"/>
    <property type="molecule type" value="Genomic_DNA"/>
</dbReference>
<evidence type="ECO:0000313" key="3">
    <source>
        <dbReference type="EMBL" id="EGT29999.1"/>
    </source>
</evidence>
<protein>
    <submittedName>
        <fullName evidence="3">Uncharacterized protein</fullName>
    </submittedName>
</protein>
<proteinExistence type="predicted"/>
<dbReference type="OMA" id="GIESGWW"/>
<dbReference type="FunCoup" id="G0M6J5">
    <property type="interactions" value="171"/>
</dbReference>
<dbReference type="eggNOG" id="ENOG502TH4R">
    <property type="taxonomic scope" value="Eukaryota"/>
</dbReference>
<dbReference type="InParanoid" id="G0M6J5"/>
<gene>
    <name evidence="3" type="ORF">CAEBREN_06724</name>
</gene>